<protein>
    <submittedName>
        <fullName evidence="2">Uncharacterized protein</fullName>
    </submittedName>
</protein>
<reference evidence="2 3" key="1">
    <citation type="submission" date="2020-10" db="EMBL/GenBank/DDBJ databases">
        <title>Plant Genome Project.</title>
        <authorList>
            <person name="Zhang R.-G."/>
        </authorList>
    </citation>
    <scope>NUCLEOTIDE SEQUENCE [LARGE SCALE GENOMIC DNA]</scope>
    <source>
        <strain evidence="2">FAFU-HL-1</strain>
        <tissue evidence="2">Leaf</tissue>
    </source>
</reference>
<evidence type="ECO:0000313" key="3">
    <source>
        <dbReference type="Proteomes" id="UP000657918"/>
    </source>
</evidence>
<dbReference type="AlphaFoldDB" id="A0A835JAS1"/>
<name>A0A835JAS1_9ROSI</name>
<sequence>MKSPSEKKRCCQHHVLTNKFPKMIEPLVKMAGSGCSSSNQRNNCSRQQWMFSLSFIDNYLLRSSLGFAETHPPLAEIMSTVEVPGRKGREPGDGGLSQQKGIAHRSSRRDMRIMVRSILSKGAISVRDSGFIGDKELKPCHLYSL</sequence>
<feature type="region of interest" description="Disordered" evidence="1">
    <location>
        <begin position="84"/>
        <end position="107"/>
    </location>
</feature>
<proteinExistence type="predicted"/>
<comment type="caution">
    <text evidence="2">The sequence shown here is derived from an EMBL/GenBank/DDBJ whole genome shotgun (WGS) entry which is preliminary data.</text>
</comment>
<organism evidence="2 3">
    <name type="scientific">Salix dunnii</name>
    <dbReference type="NCBI Taxonomy" id="1413687"/>
    <lineage>
        <taxon>Eukaryota</taxon>
        <taxon>Viridiplantae</taxon>
        <taxon>Streptophyta</taxon>
        <taxon>Embryophyta</taxon>
        <taxon>Tracheophyta</taxon>
        <taxon>Spermatophyta</taxon>
        <taxon>Magnoliopsida</taxon>
        <taxon>eudicotyledons</taxon>
        <taxon>Gunneridae</taxon>
        <taxon>Pentapetalae</taxon>
        <taxon>rosids</taxon>
        <taxon>fabids</taxon>
        <taxon>Malpighiales</taxon>
        <taxon>Salicaceae</taxon>
        <taxon>Saliceae</taxon>
        <taxon>Salix</taxon>
    </lineage>
</organism>
<dbReference type="EMBL" id="JADGMS010000016">
    <property type="protein sequence ID" value="KAF9666207.1"/>
    <property type="molecule type" value="Genomic_DNA"/>
</dbReference>
<gene>
    <name evidence="2" type="ORF">SADUNF_Sadunf16G0205400</name>
</gene>
<keyword evidence="3" id="KW-1185">Reference proteome</keyword>
<evidence type="ECO:0000256" key="1">
    <source>
        <dbReference type="SAM" id="MobiDB-lite"/>
    </source>
</evidence>
<dbReference type="Proteomes" id="UP000657918">
    <property type="component" value="Chromosome 16"/>
</dbReference>
<evidence type="ECO:0000313" key="2">
    <source>
        <dbReference type="EMBL" id="KAF9666207.1"/>
    </source>
</evidence>
<accession>A0A835JAS1</accession>